<evidence type="ECO:0000256" key="4">
    <source>
        <dbReference type="ARBA" id="ARBA00022475"/>
    </source>
</evidence>
<evidence type="ECO:0000256" key="9">
    <source>
        <dbReference type="ARBA" id="ARBA00023136"/>
    </source>
</evidence>
<keyword evidence="5 10" id="KW-0997">Cell inner membrane</keyword>
<feature type="chain" id="PRO_5045863546" description="Protein TonB" evidence="12">
    <location>
        <begin position="23"/>
        <end position="254"/>
    </location>
</feature>
<feature type="signal peptide" evidence="12">
    <location>
        <begin position="1"/>
        <end position="22"/>
    </location>
</feature>
<dbReference type="EMBL" id="CP020472">
    <property type="protein sequence ID" value="ARD20491.1"/>
    <property type="molecule type" value="Genomic_DNA"/>
</dbReference>
<dbReference type="InterPro" id="IPR006260">
    <property type="entry name" value="TonB/TolA_C"/>
</dbReference>
<evidence type="ECO:0000256" key="3">
    <source>
        <dbReference type="ARBA" id="ARBA00022448"/>
    </source>
</evidence>
<gene>
    <name evidence="14" type="ORF">SJ2017_0142</name>
</gene>
<protein>
    <recommendedName>
        <fullName evidence="10">Protein TonB</fullName>
    </recommendedName>
</protein>
<keyword evidence="6" id="KW-0812">Transmembrane</keyword>
<dbReference type="Proteomes" id="UP000191820">
    <property type="component" value="Chromosome"/>
</dbReference>
<dbReference type="PANTHER" id="PTHR33446:SF2">
    <property type="entry name" value="PROTEIN TONB"/>
    <property type="match status" value="1"/>
</dbReference>
<dbReference type="Pfam" id="PF03544">
    <property type="entry name" value="TonB_C"/>
    <property type="match status" value="1"/>
</dbReference>
<feature type="compositionally biased region" description="Low complexity" evidence="11">
    <location>
        <begin position="147"/>
        <end position="156"/>
    </location>
</feature>
<evidence type="ECO:0000256" key="10">
    <source>
        <dbReference type="RuleBase" id="RU362123"/>
    </source>
</evidence>
<dbReference type="PRINTS" id="PR01374">
    <property type="entry name" value="TONBPROTEIN"/>
</dbReference>
<evidence type="ECO:0000256" key="2">
    <source>
        <dbReference type="ARBA" id="ARBA00006555"/>
    </source>
</evidence>
<keyword evidence="7 10" id="KW-0653">Protein transport</keyword>
<dbReference type="RefSeq" id="WP_065110228.1">
    <property type="nucleotide sequence ID" value="NZ_CP020472.1"/>
</dbReference>
<organism evidence="14 15">
    <name type="scientific">Shewanella japonica</name>
    <dbReference type="NCBI Taxonomy" id="93973"/>
    <lineage>
        <taxon>Bacteria</taxon>
        <taxon>Pseudomonadati</taxon>
        <taxon>Pseudomonadota</taxon>
        <taxon>Gammaproteobacteria</taxon>
        <taxon>Alteromonadales</taxon>
        <taxon>Shewanellaceae</taxon>
        <taxon>Shewanella</taxon>
    </lineage>
</organism>
<feature type="region of interest" description="Disordered" evidence="11">
    <location>
        <begin position="73"/>
        <end position="103"/>
    </location>
</feature>
<comment type="function">
    <text evidence="10">Interacts with outer membrane receptor proteins that carry out high-affinity binding and energy dependent uptake into the periplasmic space of specific substrates. It could act to transduce energy from the cytoplasmic membrane to specific energy-requiring processes in the outer membrane, resulting in the release into the periplasm of ligands bound by these outer membrane proteins.</text>
</comment>
<evidence type="ECO:0000313" key="14">
    <source>
        <dbReference type="EMBL" id="ARD20491.1"/>
    </source>
</evidence>
<evidence type="ECO:0000256" key="5">
    <source>
        <dbReference type="ARBA" id="ARBA00022519"/>
    </source>
</evidence>
<dbReference type="SUPFAM" id="SSF74653">
    <property type="entry name" value="TolA/TonB C-terminal domain"/>
    <property type="match status" value="1"/>
</dbReference>
<keyword evidence="4 10" id="KW-1003">Cell membrane</keyword>
<keyword evidence="9" id="KW-0472">Membrane</keyword>
<evidence type="ECO:0000256" key="11">
    <source>
        <dbReference type="SAM" id="MobiDB-lite"/>
    </source>
</evidence>
<name>A0ABM6JF89_9GAMM</name>
<sequence>MTPRRYFAFGCLTVLIQGGVLASQNTEPEIQLAAGSAMGSNQAVSVMVAMQASAQAQSTEQTIEEVLPELKPEIKPEPKPEVKPEPKPIPEKVVKTDPKKPAPDNVIAKVEEVIEQEVVEPTPTPVTEQPQTEISDTELASTDASATHEQQQVEAQQGVTQQTVALQKPTFSAPPSQPNYPRKARKRGFEGTATVEVMFNQIGEQLSLTLVNSSGYSLLDAAAIDAVEKWKFAAPSPQTAFAYTVRVPVKFALN</sequence>
<dbReference type="InterPro" id="IPR051045">
    <property type="entry name" value="TonB-dependent_transducer"/>
</dbReference>
<accession>A0ABM6JF89</accession>
<keyword evidence="8" id="KW-1133">Transmembrane helix</keyword>
<evidence type="ECO:0000313" key="15">
    <source>
        <dbReference type="Proteomes" id="UP000191820"/>
    </source>
</evidence>
<dbReference type="NCBIfam" id="TIGR01352">
    <property type="entry name" value="tonB_Cterm"/>
    <property type="match status" value="1"/>
</dbReference>
<feature type="compositionally biased region" description="Basic and acidic residues" evidence="11">
    <location>
        <begin position="73"/>
        <end position="102"/>
    </location>
</feature>
<evidence type="ECO:0000256" key="1">
    <source>
        <dbReference type="ARBA" id="ARBA00004383"/>
    </source>
</evidence>
<evidence type="ECO:0000256" key="12">
    <source>
        <dbReference type="SAM" id="SignalP"/>
    </source>
</evidence>
<keyword evidence="10" id="KW-0735">Signal-anchor</keyword>
<evidence type="ECO:0000256" key="6">
    <source>
        <dbReference type="ARBA" id="ARBA00022692"/>
    </source>
</evidence>
<comment type="similarity">
    <text evidence="2 10">Belongs to the TonB family.</text>
</comment>
<keyword evidence="3 10" id="KW-0813">Transport</keyword>
<dbReference type="PROSITE" id="PS52015">
    <property type="entry name" value="TONB_CTD"/>
    <property type="match status" value="1"/>
</dbReference>
<keyword evidence="12" id="KW-0732">Signal</keyword>
<dbReference type="InterPro" id="IPR037682">
    <property type="entry name" value="TonB_C"/>
</dbReference>
<evidence type="ECO:0000259" key="13">
    <source>
        <dbReference type="PROSITE" id="PS52015"/>
    </source>
</evidence>
<feature type="compositionally biased region" description="Low complexity" evidence="11">
    <location>
        <begin position="120"/>
        <end position="134"/>
    </location>
</feature>
<reference evidence="14 15" key="1">
    <citation type="submission" date="2017-03" db="EMBL/GenBank/DDBJ databases">
        <title>Genome sequencing of Shewanella japonica KCTC 22435.</title>
        <authorList>
            <person name="Kim K.M."/>
        </authorList>
    </citation>
    <scope>NUCLEOTIDE SEQUENCE [LARGE SCALE GENOMIC DNA]</scope>
    <source>
        <strain evidence="14 15">KCTC 22435</strain>
    </source>
</reference>
<dbReference type="InterPro" id="IPR003538">
    <property type="entry name" value="TonB"/>
</dbReference>
<comment type="subcellular location">
    <subcellularLocation>
        <location evidence="1 10">Cell inner membrane</location>
        <topology evidence="1 10">Single-pass membrane protein</topology>
        <orientation evidence="1 10">Periplasmic side</orientation>
    </subcellularLocation>
</comment>
<evidence type="ECO:0000256" key="8">
    <source>
        <dbReference type="ARBA" id="ARBA00022989"/>
    </source>
</evidence>
<proteinExistence type="inferred from homology"/>
<evidence type="ECO:0000256" key="7">
    <source>
        <dbReference type="ARBA" id="ARBA00022927"/>
    </source>
</evidence>
<dbReference type="Gene3D" id="3.30.1150.10">
    <property type="match status" value="1"/>
</dbReference>
<feature type="domain" description="TonB C-terminal" evidence="13">
    <location>
        <begin position="165"/>
        <end position="254"/>
    </location>
</feature>
<keyword evidence="15" id="KW-1185">Reference proteome</keyword>
<feature type="region of interest" description="Disordered" evidence="11">
    <location>
        <begin position="120"/>
        <end position="156"/>
    </location>
</feature>
<dbReference type="PANTHER" id="PTHR33446">
    <property type="entry name" value="PROTEIN TONB-RELATED"/>
    <property type="match status" value="1"/>
</dbReference>